<dbReference type="PATRIC" id="fig|626887.3.peg.3096"/>
<accession>N6WMW3</accession>
<dbReference type="GO" id="GO:0004322">
    <property type="term" value="F:ferroxidase activity"/>
    <property type="evidence" value="ECO:0007669"/>
    <property type="project" value="InterPro"/>
</dbReference>
<name>N6WMW3_9GAMM</name>
<protein>
    <submittedName>
        <fullName evidence="6">Ferritin</fullName>
    </submittedName>
</protein>
<dbReference type="SUPFAM" id="SSF47240">
    <property type="entry name" value="Ferritin-like"/>
    <property type="match status" value="1"/>
</dbReference>
<dbReference type="EMBL" id="APLQ01000014">
    <property type="protein sequence ID" value="ENO12816.1"/>
    <property type="molecule type" value="Genomic_DNA"/>
</dbReference>
<evidence type="ECO:0000256" key="2">
    <source>
        <dbReference type="ARBA" id="ARBA00022723"/>
    </source>
</evidence>
<dbReference type="InterPro" id="IPR054581">
    <property type="entry name" value="EncFtn-like"/>
</dbReference>
<dbReference type="AlphaFoldDB" id="N6WMW3"/>
<keyword evidence="5" id="KW-1284">Encapsulin nanocompartment</keyword>
<keyword evidence="2" id="KW-0479">Metal-binding</keyword>
<dbReference type="GO" id="GO:0006879">
    <property type="term" value="P:intracellular iron ion homeostasis"/>
    <property type="evidence" value="ECO:0007669"/>
    <property type="project" value="UniProtKB-KW"/>
</dbReference>
<evidence type="ECO:0000256" key="4">
    <source>
        <dbReference type="ARBA" id="ARBA00033738"/>
    </source>
</evidence>
<proteinExistence type="predicted"/>
<gene>
    <name evidence="6" type="ORF">J057_15500</name>
</gene>
<dbReference type="OrthoDB" id="9796238at2"/>
<keyword evidence="7" id="KW-1185">Reference proteome</keyword>
<dbReference type="eggNOG" id="COG3461">
    <property type="taxonomic scope" value="Bacteria"/>
</dbReference>
<comment type="caution">
    <text evidence="6">The sequence shown here is derived from an EMBL/GenBank/DDBJ whole genome shotgun (WGS) entry which is preliminary data.</text>
</comment>
<dbReference type="STRING" id="626887.J057_15500"/>
<dbReference type="InterPro" id="IPR009078">
    <property type="entry name" value="Ferritin-like_SF"/>
</dbReference>
<dbReference type="GO" id="GO:0140737">
    <property type="term" value="C:encapsulin nanocompartment"/>
    <property type="evidence" value="ECO:0007669"/>
    <property type="project" value="UniProtKB-SubCell"/>
</dbReference>
<dbReference type="InterPro" id="IPR030907">
    <property type="entry name" value="Ferrit_encaps"/>
</dbReference>
<dbReference type="GO" id="GO:0046872">
    <property type="term" value="F:metal ion binding"/>
    <property type="evidence" value="ECO:0007669"/>
    <property type="project" value="UniProtKB-KW"/>
</dbReference>
<evidence type="ECO:0000256" key="1">
    <source>
        <dbReference type="ARBA" id="ARBA00022434"/>
    </source>
</evidence>
<dbReference type="Proteomes" id="UP000013165">
    <property type="component" value="Unassembled WGS sequence"/>
</dbReference>
<dbReference type="Pfam" id="PF22277">
    <property type="entry name" value="EncFtn-like"/>
    <property type="match status" value="1"/>
</dbReference>
<dbReference type="NCBIfam" id="TIGR04535">
    <property type="entry name" value="ferrit_encaps"/>
    <property type="match status" value="1"/>
</dbReference>
<dbReference type="HOGENOM" id="CLU_161402_0_0_6"/>
<comment type="subcellular location">
    <subcellularLocation>
        <location evidence="4">Encapsulin nanocompartment</location>
    </subcellularLocation>
</comment>
<organism evidence="6 7">
    <name type="scientific">Marinobacter nanhaiticus D15-8W</name>
    <dbReference type="NCBI Taxonomy" id="626887"/>
    <lineage>
        <taxon>Bacteria</taxon>
        <taxon>Pseudomonadati</taxon>
        <taxon>Pseudomonadota</taxon>
        <taxon>Gammaproteobacteria</taxon>
        <taxon>Pseudomonadales</taxon>
        <taxon>Marinobacteraceae</taxon>
        <taxon>Marinobacter</taxon>
    </lineage>
</organism>
<evidence type="ECO:0000313" key="7">
    <source>
        <dbReference type="Proteomes" id="UP000013165"/>
    </source>
</evidence>
<dbReference type="RefSeq" id="WP_004581046.1">
    <property type="nucleotide sequence ID" value="NZ_AP028878.1"/>
</dbReference>
<evidence type="ECO:0000256" key="3">
    <source>
        <dbReference type="ARBA" id="ARBA00023004"/>
    </source>
</evidence>
<keyword evidence="1" id="KW-0409">Iron storage</keyword>
<evidence type="ECO:0000256" key="5">
    <source>
        <dbReference type="ARBA" id="ARBA00033787"/>
    </source>
</evidence>
<keyword evidence="3" id="KW-0408">Iron</keyword>
<evidence type="ECO:0000313" key="6">
    <source>
        <dbReference type="EMBL" id="ENO12816.1"/>
    </source>
</evidence>
<reference evidence="6 7" key="1">
    <citation type="journal article" date="2013" name="Genome Announc.">
        <title>Genome Sequence of the Polycyclic Aromatic Hydrocarbon-Degrading Bacterium Strain Marinobacter nanhaiticus D15-8WT.</title>
        <authorList>
            <person name="Cui Z."/>
            <person name="Gao W."/>
            <person name="Li Q."/>
            <person name="Xu G."/>
            <person name="Zheng L."/>
        </authorList>
    </citation>
    <scope>NUCLEOTIDE SEQUENCE [LARGE SCALE GENOMIC DNA]</scope>
    <source>
        <strain evidence="6 7">D15-8W</strain>
    </source>
</reference>
<sequence>MAGASESYHEPIEMLSEKTKEMHRALVSVQEELEAVDWYQQRADASHDEELKGLLLHNMREEIEHACMVLEWLRRNHPDFAEQMRIYLFTDKPILDAEEEDGDVSEAEAKVASQPLNKFTIGSLKGK</sequence>
<dbReference type="Gene3D" id="6.10.140.1960">
    <property type="match status" value="1"/>
</dbReference>